<evidence type="ECO:0000256" key="4">
    <source>
        <dbReference type="ARBA" id="ARBA00023163"/>
    </source>
</evidence>
<dbReference type="GO" id="GO:0003677">
    <property type="term" value="F:DNA binding"/>
    <property type="evidence" value="ECO:0007669"/>
    <property type="project" value="UniProtKB-KW"/>
</dbReference>
<dbReference type="Gene3D" id="3.40.190.290">
    <property type="match status" value="1"/>
</dbReference>
<dbReference type="Pfam" id="PF00126">
    <property type="entry name" value="HTH_1"/>
    <property type="match status" value="1"/>
</dbReference>
<dbReference type="Gene3D" id="1.10.10.10">
    <property type="entry name" value="Winged helix-like DNA-binding domain superfamily/Winged helix DNA-binding domain"/>
    <property type="match status" value="1"/>
</dbReference>
<reference evidence="6" key="2">
    <citation type="journal article" date="2021" name="PeerJ">
        <title>Extensive microbial diversity within the chicken gut microbiome revealed by metagenomics and culture.</title>
        <authorList>
            <person name="Gilroy R."/>
            <person name="Ravi A."/>
            <person name="Getino M."/>
            <person name="Pursley I."/>
            <person name="Horton D.L."/>
            <person name="Alikhan N.F."/>
            <person name="Baker D."/>
            <person name="Gharbi K."/>
            <person name="Hall N."/>
            <person name="Watson M."/>
            <person name="Adriaenssens E.M."/>
            <person name="Foster-Nyarko E."/>
            <person name="Jarju S."/>
            <person name="Secka A."/>
            <person name="Antonio M."/>
            <person name="Oren A."/>
            <person name="Chaudhuri R.R."/>
            <person name="La Ragione R."/>
            <person name="Hildebrand F."/>
            <person name="Pallen M.J."/>
        </authorList>
    </citation>
    <scope>NUCLEOTIDE SEQUENCE</scope>
    <source>
        <strain evidence="6">ChiGjej1B1-2707</strain>
    </source>
</reference>
<evidence type="ECO:0000313" key="7">
    <source>
        <dbReference type="Proteomes" id="UP000824261"/>
    </source>
</evidence>
<dbReference type="EMBL" id="DVGB01000092">
    <property type="protein sequence ID" value="HIR02150.1"/>
    <property type="molecule type" value="Genomic_DNA"/>
</dbReference>
<dbReference type="PRINTS" id="PR00039">
    <property type="entry name" value="HTHLYSR"/>
</dbReference>
<feature type="domain" description="HTH lysR-type" evidence="5">
    <location>
        <begin position="1"/>
        <end position="56"/>
    </location>
</feature>
<dbReference type="PROSITE" id="PS50931">
    <property type="entry name" value="HTH_LYSR"/>
    <property type="match status" value="1"/>
</dbReference>
<reference evidence="6" key="1">
    <citation type="submission" date="2020-10" db="EMBL/GenBank/DDBJ databases">
        <authorList>
            <person name="Gilroy R."/>
        </authorList>
    </citation>
    <scope>NUCLEOTIDE SEQUENCE</scope>
    <source>
        <strain evidence="6">ChiGjej1B1-2707</strain>
    </source>
</reference>
<evidence type="ECO:0000256" key="2">
    <source>
        <dbReference type="ARBA" id="ARBA00023015"/>
    </source>
</evidence>
<sequence length="311" mass="33678">MVESWDWLIQLVEAGSFTRASERLHIPQQTLSARLATLEKELKTKLMVRSSPLSLTRAGEAFLSYAYEQNEALSCMLRRIGETTVGGTGLLKVGVSHFRSRLLMPHVIQQFHRSMPGVSVKIFEGTNEELVHLAEQGGVDLAIARFGGTHPGVSVRPLFEEEIVFAITPSLLEAVTGLEAGEAVASLEEKGLGLLKDCPLLLTSLDDVTGRVAQTELRGARIKPNVVVESESMMTLLPLCAAGIGGVFCPTNILDAEDDYAGGLLRVRLSDAARYAISIGRQANAEPWTPAQLFEDIVGALFGEDHAVREA</sequence>
<dbReference type="GO" id="GO:0005829">
    <property type="term" value="C:cytosol"/>
    <property type="evidence" value="ECO:0007669"/>
    <property type="project" value="TreeGrafter"/>
</dbReference>
<dbReference type="SUPFAM" id="SSF53850">
    <property type="entry name" value="Periplasmic binding protein-like II"/>
    <property type="match status" value="1"/>
</dbReference>
<dbReference type="InterPro" id="IPR050950">
    <property type="entry name" value="HTH-type_LysR_regulators"/>
</dbReference>
<dbReference type="AlphaFoldDB" id="A0A9D1D3T5"/>
<evidence type="ECO:0000313" key="6">
    <source>
        <dbReference type="EMBL" id="HIR02150.1"/>
    </source>
</evidence>
<evidence type="ECO:0000256" key="1">
    <source>
        <dbReference type="ARBA" id="ARBA00009437"/>
    </source>
</evidence>
<evidence type="ECO:0000259" key="5">
    <source>
        <dbReference type="PROSITE" id="PS50931"/>
    </source>
</evidence>
<dbReference type="InterPro" id="IPR000847">
    <property type="entry name" value="LysR_HTH_N"/>
</dbReference>
<dbReference type="SUPFAM" id="SSF46785">
    <property type="entry name" value="Winged helix' DNA-binding domain"/>
    <property type="match status" value="1"/>
</dbReference>
<accession>A0A9D1D3T5</accession>
<keyword evidence="3" id="KW-0238">DNA-binding</keyword>
<organism evidence="6 7">
    <name type="scientific">Candidatus Aveggerthella stercoripullorum</name>
    <dbReference type="NCBI Taxonomy" id="2840688"/>
    <lineage>
        <taxon>Bacteria</taxon>
        <taxon>Bacillati</taxon>
        <taxon>Actinomycetota</taxon>
        <taxon>Coriobacteriia</taxon>
        <taxon>Eggerthellales</taxon>
        <taxon>Eggerthellaceae</taxon>
        <taxon>Eggerthellaceae incertae sedis</taxon>
        <taxon>Candidatus Aveggerthella</taxon>
    </lineage>
</organism>
<dbReference type="Proteomes" id="UP000824261">
    <property type="component" value="Unassembled WGS sequence"/>
</dbReference>
<dbReference type="GO" id="GO:0003700">
    <property type="term" value="F:DNA-binding transcription factor activity"/>
    <property type="evidence" value="ECO:0007669"/>
    <property type="project" value="InterPro"/>
</dbReference>
<comment type="similarity">
    <text evidence="1">Belongs to the LysR transcriptional regulatory family.</text>
</comment>
<dbReference type="InterPro" id="IPR036388">
    <property type="entry name" value="WH-like_DNA-bd_sf"/>
</dbReference>
<evidence type="ECO:0000256" key="3">
    <source>
        <dbReference type="ARBA" id="ARBA00023125"/>
    </source>
</evidence>
<dbReference type="PANTHER" id="PTHR30419">
    <property type="entry name" value="HTH-TYPE TRANSCRIPTIONAL REGULATOR YBHD"/>
    <property type="match status" value="1"/>
</dbReference>
<dbReference type="CDD" id="cd05466">
    <property type="entry name" value="PBP2_LTTR_substrate"/>
    <property type="match status" value="1"/>
</dbReference>
<proteinExistence type="inferred from homology"/>
<dbReference type="InterPro" id="IPR036390">
    <property type="entry name" value="WH_DNA-bd_sf"/>
</dbReference>
<protein>
    <submittedName>
        <fullName evidence="6">LysR family transcriptional regulator</fullName>
    </submittedName>
</protein>
<dbReference type="Pfam" id="PF03466">
    <property type="entry name" value="LysR_substrate"/>
    <property type="match status" value="1"/>
</dbReference>
<keyword evidence="4" id="KW-0804">Transcription</keyword>
<name>A0A9D1D3T5_9ACTN</name>
<gene>
    <name evidence="6" type="ORF">IAA69_07825</name>
</gene>
<keyword evidence="2" id="KW-0805">Transcription regulation</keyword>
<dbReference type="InterPro" id="IPR005119">
    <property type="entry name" value="LysR_subst-bd"/>
</dbReference>
<comment type="caution">
    <text evidence="6">The sequence shown here is derived from an EMBL/GenBank/DDBJ whole genome shotgun (WGS) entry which is preliminary data.</text>
</comment>